<reference evidence="2 3" key="1">
    <citation type="submission" date="2020-03" db="EMBL/GenBank/DDBJ databases">
        <title>WGS of actinomycetes isolated from Thailand.</title>
        <authorList>
            <person name="Thawai C."/>
        </authorList>
    </citation>
    <scope>NUCLEOTIDE SEQUENCE [LARGE SCALE GENOMIC DNA]</scope>
    <source>
        <strain evidence="2 3">FMUSA5-5</strain>
    </source>
</reference>
<keyword evidence="3" id="KW-1185">Reference proteome</keyword>
<keyword evidence="1" id="KW-0732">Signal</keyword>
<dbReference type="InterPro" id="IPR006626">
    <property type="entry name" value="PbH1"/>
</dbReference>
<dbReference type="InterPro" id="IPR011050">
    <property type="entry name" value="Pectin_lyase_fold/virulence"/>
</dbReference>
<dbReference type="RefSeq" id="WP_168014270.1">
    <property type="nucleotide sequence ID" value="NZ_JAATEP010000025.1"/>
</dbReference>
<dbReference type="InterPro" id="IPR006311">
    <property type="entry name" value="TAT_signal"/>
</dbReference>
<dbReference type="InterPro" id="IPR012334">
    <property type="entry name" value="Pectin_lyas_fold"/>
</dbReference>
<dbReference type="Proteomes" id="UP000696294">
    <property type="component" value="Unassembled WGS sequence"/>
</dbReference>
<evidence type="ECO:0000313" key="2">
    <source>
        <dbReference type="EMBL" id="NJP93856.1"/>
    </source>
</evidence>
<comment type="caution">
    <text evidence="2">The sequence shown here is derived from an EMBL/GenBank/DDBJ whole genome shotgun (WGS) entry which is preliminary data.</text>
</comment>
<gene>
    <name evidence="2" type="ORF">HCN51_31185</name>
</gene>
<organism evidence="2 3">
    <name type="scientific">Nonomuraea composti</name>
    <dbReference type="NCBI Taxonomy" id="2720023"/>
    <lineage>
        <taxon>Bacteria</taxon>
        <taxon>Bacillati</taxon>
        <taxon>Actinomycetota</taxon>
        <taxon>Actinomycetes</taxon>
        <taxon>Streptosporangiales</taxon>
        <taxon>Streptosporangiaceae</taxon>
        <taxon>Nonomuraea</taxon>
    </lineage>
</organism>
<name>A0ABX1BDL1_9ACTN</name>
<feature type="signal peptide" evidence="1">
    <location>
        <begin position="1"/>
        <end position="30"/>
    </location>
</feature>
<dbReference type="EMBL" id="JAATEP010000025">
    <property type="protein sequence ID" value="NJP93856.1"/>
    <property type="molecule type" value="Genomic_DNA"/>
</dbReference>
<evidence type="ECO:0000313" key="3">
    <source>
        <dbReference type="Proteomes" id="UP000696294"/>
    </source>
</evidence>
<dbReference type="Gene3D" id="2.160.20.10">
    <property type="entry name" value="Single-stranded right-handed beta-helix, Pectin lyase-like"/>
    <property type="match status" value="1"/>
</dbReference>
<protein>
    <submittedName>
        <fullName evidence="2">Right-handed parallel beta-helix repeat-containing protein</fullName>
    </submittedName>
</protein>
<accession>A0ABX1BDL1</accession>
<evidence type="ECO:0000256" key="1">
    <source>
        <dbReference type="SAM" id="SignalP"/>
    </source>
</evidence>
<dbReference type="SUPFAM" id="SSF51126">
    <property type="entry name" value="Pectin lyase-like"/>
    <property type="match status" value="1"/>
</dbReference>
<feature type="chain" id="PRO_5045264041" evidence="1">
    <location>
        <begin position="31"/>
        <end position="389"/>
    </location>
</feature>
<dbReference type="SMART" id="SM00710">
    <property type="entry name" value="PbH1"/>
    <property type="match status" value="3"/>
</dbReference>
<sequence length="389" mass="41292">MELGRREAVKLGLAALAGGGVLRMAPAAHAAGAVNTYPAGEDSVVVALRRALDNAANGIAGPAGRDAQGRIIVRATANHRHVLKGRLIVGGNTHLDATNARFVAAFTAPGTSETMVLNHVPSATTGGYSAPGTIRITGGSWDPIWQYLQDGRTPPPSNVITMQHTSGVELAGLTIYNVKWYHAIELNAVRNATVSGCALYGWVLDPQYVDKRYHGEAIQLDLPGDKNTWAGARDHTPCTDIRVLGNTCDQSGSQGPWGTLVGSHTAVPGVRHSRVWIEDNVVNNTSYDAITPFNTEAVHIRNNRITGCNGGVYVRASETEANPLTTVEITGNTVGPLVPDYQGKIRSGIGLVAHEGSPISDILVSGNTAPSFIYRSRQLMTFREPPQTS</sequence>
<dbReference type="PROSITE" id="PS51318">
    <property type="entry name" value="TAT"/>
    <property type="match status" value="1"/>
</dbReference>
<proteinExistence type="predicted"/>